<keyword evidence="4" id="KW-1185">Reference proteome</keyword>
<dbReference type="Proteomes" id="UP001366166">
    <property type="component" value="Chromosome"/>
</dbReference>
<protein>
    <submittedName>
        <fullName evidence="3">Alpha/beta hydrolase</fullName>
    </submittedName>
</protein>
<dbReference type="SUPFAM" id="SSF53474">
    <property type="entry name" value="alpha/beta-Hydrolases"/>
    <property type="match status" value="1"/>
</dbReference>
<dbReference type="RefSeq" id="WP_338605011.1">
    <property type="nucleotide sequence ID" value="NZ_AP028679.1"/>
</dbReference>
<evidence type="ECO:0000313" key="4">
    <source>
        <dbReference type="Proteomes" id="UP001366166"/>
    </source>
</evidence>
<dbReference type="AlphaFoldDB" id="A0AAU9E891"/>
<organism evidence="3 4">
    <name type="scientific">Desulfoferula mesophila</name>
    <dbReference type="NCBI Taxonomy" id="3058419"/>
    <lineage>
        <taxon>Bacteria</taxon>
        <taxon>Pseudomonadati</taxon>
        <taxon>Thermodesulfobacteriota</taxon>
        <taxon>Desulfarculia</taxon>
        <taxon>Desulfarculales</taxon>
        <taxon>Desulfarculaceae</taxon>
        <taxon>Desulfoferula</taxon>
    </lineage>
</organism>
<reference evidence="4" key="1">
    <citation type="journal article" date="2023" name="Arch. Microbiol.">
        <title>Desulfoferula mesophilus gen. nov. sp. nov., a mesophilic sulfate-reducing bacterium isolated from a brackish lake sediment.</title>
        <authorList>
            <person name="Watanabe T."/>
            <person name="Yabe T."/>
            <person name="Tsuji J.M."/>
            <person name="Fukui M."/>
        </authorList>
    </citation>
    <scope>NUCLEOTIDE SEQUENCE [LARGE SCALE GENOMIC DNA]</scope>
    <source>
        <strain evidence="4">12FAK</strain>
    </source>
</reference>
<accession>A0AAU9E891</accession>
<evidence type="ECO:0000259" key="2">
    <source>
        <dbReference type="Pfam" id="PF12146"/>
    </source>
</evidence>
<dbReference type="InterPro" id="IPR022742">
    <property type="entry name" value="Hydrolase_4"/>
</dbReference>
<evidence type="ECO:0000313" key="3">
    <source>
        <dbReference type="EMBL" id="BEQ13368.1"/>
    </source>
</evidence>
<dbReference type="EMBL" id="AP028679">
    <property type="protein sequence ID" value="BEQ13368.1"/>
    <property type="molecule type" value="Genomic_DNA"/>
</dbReference>
<dbReference type="Pfam" id="PF08386">
    <property type="entry name" value="Abhydrolase_4"/>
    <property type="match status" value="1"/>
</dbReference>
<dbReference type="InterPro" id="IPR029058">
    <property type="entry name" value="AB_hydrolase_fold"/>
</dbReference>
<keyword evidence="3" id="KW-0378">Hydrolase</keyword>
<feature type="domain" description="Peptidase S33 tripeptidyl aminopeptidase-like C-terminal" evidence="1">
    <location>
        <begin position="188"/>
        <end position="247"/>
    </location>
</feature>
<dbReference type="PANTHER" id="PTHR12277">
    <property type="entry name" value="ALPHA/BETA HYDROLASE DOMAIN-CONTAINING PROTEIN"/>
    <property type="match status" value="1"/>
</dbReference>
<dbReference type="InterPro" id="IPR013595">
    <property type="entry name" value="Pept_S33_TAP-like_C"/>
</dbReference>
<dbReference type="GO" id="GO:0016787">
    <property type="term" value="F:hydrolase activity"/>
    <property type="evidence" value="ECO:0007669"/>
    <property type="project" value="UniProtKB-KW"/>
</dbReference>
<dbReference type="Pfam" id="PF12146">
    <property type="entry name" value="Hydrolase_4"/>
    <property type="match status" value="1"/>
</dbReference>
<name>A0AAU9E891_9BACT</name>
<gene>
    <name evidence="3" type="ORF">FAK_04340</name>
</gene>
<proteinExistence type="predicted"/>
<dbReference type="Gene3D" id="3.40.50.1820">
    <property type="entry name" value="alpha/beta hydrolase"/>
    <property type="match status" value="1"/>
</dbReference>
<dbReference type="KEGG" id="dmp:FAK_04340"/>
<evidence type="ECO:0000259" key="1">
    <source>
        <dbReference type="Pfam" id="PF08386"/>
    </source>
</evidence>
<dbReference type="PROSITE" id="PS51257">
    <property type="entry name" value="PROKAR_LIPOPROTEIN"/>
    <property type="match status" value="1"/>
</dbReference>
<feature type="domain" description="Serine aminopeptidase S33" evidence="2">
    <location>
        <begin position="69"/>
        <end position="176"/>
    </location>
</feature>
<sequence length="266" mass="28965">MKAALGLVLLGFTMLGCDNFIDWQVFFPQRKHEAQPADFGLACREVNVTTADGVSLHGWHLPAPGAVNLLLFCHGNAGNISHRLDNLQRLHRAGIAVFIFDYRGFGRSQGKPSEAGMYQDAEAAWLWAREQAESQGGRVVIFGRSLGGVAATYLAAGHQPAGLILESTFTNLGAMAKSLLPLPGLEGWLKGRYNNLDRAPSVGCPVLMLHGDRDRTVPYRLGQKLFEALPQPKRFITLPGAGHENTYVVGGPAYFDRLARFVNEPG</sequence>